<dbReference type="AlphaFoldDB" id="A0A8J7LD87"/>
<evidence type="ECO:0000313" key="2">
    <source>
        <dbReference type="Proteomes" id="UP000632766"/>
    </source>
</evidence>
<accession>A0A8J7LD87</accession>
<reference evidence="1 2" key="1">
    <citation type="journal article" date="2021" name="Int. J. Syst. Evol. Microbiol.">
        <title>Amazonocrinis nigriterrae gen. nov., sp. nov., Atlanticothrix silvestris gen. nov., sp. nov. and Dendronalium phyllosphericum gen. nov., sp. nov., nostocacean cyanobacteria from Brazilian environments.</title>
        <authorList>
            <person name="Alvarenga D.O."/>
            <person name="Andreote A.P.D."/>
            <person name="Branco L.H.Z."/>
            <person name="Delbaje E."/>
            <person name="Cruz R.B."/>
            <person name="Varani A.M."/>
            <person name="Fiore M.F."/>
        </authorList>
    </citation>
    <scope>NUCLEOTIDE SEQUENCE [LARGE SCALE GENOMIC DNA]</scope>
    <source>
        <strain evidence="1 2">CENA67</strain>
    </source>
</reference>
<proteinExistence type="predicted"/>
<organism evidence="1 2">
    <name type="scientific">Amazonocrinis nigriterrae CENA67</name>
    <dbReference type="NCBI Taxonomy" id="2794033"/>
    <lineage>
        <taxon>Bacteria</taxon>
        <taxon>Bacillati</taxon>
        <taxon>Cyanobacteriota</taxon>
        <taxon>Cyanophyceae</taxon>
        <taxon>Nostocales</taxon>
        <taxon>Nostocaceae</taxon>
        <taxon>Amazonocrinis</taxon>
        <taxon>Amazonocrinis nigriterrae</taxon>
    </lineage>
</organism>
<evidence type="ECO:0000313" key="1">
    <source>
        <dbReference type="EMBL" id="MBH8567226.1"/>
    </source>
</evidence>
<sequence>MANQLAIATSTDPFTRGLDYLYRTRSLALEPDIVDLVYDPDKRIPICTWIGNHIDAVNAQLNACLQACHNCFHPWEQCAIQIFAAPLANSFRIDGLCNLQTDPITILIDVGRVIPEDWQLLVIHEYAHAHAGSPGHHQKFAKSLAHLCLGFAIVPPEFQPGMEVSLRSYPNCRPTQDPLAFWRGLGNG</sequence>
<comment type="caution">
    <text evidence="1">The sequence shown here is derived from an EMBL/GenBank/DDBJ whole genome shotgun (WGS) entry which is preliminary data.</text>
</comment>
<protein>
    <submittedName>
        <fullName evidence="1">Uncharacterized protein</fullName>
    </submittedName>
</protein>
<dbReference type="EMBL" id="JAECZC010000114">
    <property type="protein sequence ID" value="MBH8567226.1"/>
    <property type="molecule type" value="Genomic_DNA"/>
</dbReference>
<gene>
    <name evidence="1" type="ORF">I8748_34620</name>
</gene>
<dbReference type="Proteomes" id="UP000632766">
    <property type="component" value="Unassembled WGS sequence"/>
</dbReference>
<name>A0A8J7LD87_9NOST</name>
<dbReference type="RefSeq" id="WP_198128945.1">
    <property type="nucleotide sequence ID" value="NZ_JAECZC010000114.1"/>
</dbReference>
<keyword evidence="2" id="KW-1185">Reference proteome</keyword>